<comment type="function">
    <text evidence="1">Iron-sulfur subunit of the cytochrome bc1 complex, an essential component of the respiratory electron transport chain required for ATP synthesis. The bc1 complex catalyzes the oxidation of menaquinol and the reduction of cytochrome c in the respiratory chain. The bc1 complex operates through a Q-cycle mechanism that couples electron transfer to generation of the proton gradient that drives ATP synthesis.</text>
</comment>
<evidence type="ECO:0000256" key="5">
    <source>
        <dbReference type="ARBA" id="ARBA00023004"/>
    </source>
</evidence>
<organism evidence="11 12">
    <name type="scientific">Nesterenkonia halobia</name>
    <dbReference type="NCBI Taxonomy" id="37922"/>
    <lineage>
        <taxon>Bacteria</taxon>
        <taxon>Bacillati</taxon>
        <taxon>Actinomycetota</taxon>
        <taxon>Actinomycetes</taxon>
        <taxon>Micrococcales</taxon>
        <taxon>Micrococcaceae</taxon>
        <taxon>Nesterenkonia</taxon>
    </lineage>
</organism>
<evidence type="ECO:0000313" key="11">
    <source>
        <dbReference type="EMBL" id="GAA3283452.1"/>
    </source>
</evidence>
<dbReference type="InterPro" id="IPR017941">
    <property type="entry name" value="Rieske_2Fe-2S"/>
</dbReference>
<evidence type="ECO:0000313" key="12">
    <source>
        <dbReference type="Proteomes" id="UP001501736"/>
    </source>
</evidence>
<dbReference type="InterPro" id="IPR036922">
    <property type="entry name" value="Rieske_2Fe-2S_sf"/>
</dbReference>
<evidence type="ECO:0000256" key="7">
    <source>
        <dbReference type="ARBA" id="ARBA00023157"/>
    </source>
</evidence>
<evidence type="ECO:0000256" key="2">
    <source>
        <dbReference type="ARBA" id="ARBA00015816"/>
    </source>
</evidence>
<keyword evidence="12" id="KW-1185">Reference proteome</keyword>
<dbReference type="PROSITE" id="PS51296">
    <property type="entry name" value="RIESKE"/>
    <property type="match status" value="1"/>
</dbReference>
<dbReference type="SUPFAM" id="SSF50022">
    <property type="entry name" value="ISP domain"/>
    <property type="match status" value="1"/>
</dbReference>
<evidence type="ECO:0000256" key="3">
    <source>
        <dbReference type="ARBA" id="ARBA00022714"/>
    </source>
</evidence>
<comment type="caution">
    <text evidence="11">The sequence shown here is derived from an EMBL/GenBank/DDBJ whole genome shotgun (WGS) entry which is preliminary data.</text>
</comment>
<evidence type="ECO:0000256" key="8">
    <source>
        <dbReference type="ARBA" id="ARBA00029586"/>
    </source>
</evidence>
<proteinExistence type="predicted"/>
<evidence type="ECO:0000256" key="4">
    <source>
        <dbReference type="ARBA" id="ARBA00022723"/>
    </source>
</evidence>
<dbReference type="Proteomes" id="UP001501736">
    <property type="component" value="Unassembled WGS sequence"/>
</dbReference>
<keyword evidence="6" id="KW-0411">Iron-sulfur</keyword>
<accession>A0ABP6RF61</accession>
<evidence type="ECO:0000259" key="10">
    <source>
        <dbReference type="PROSITE" id="PS51296"/>
    </source>
</evidence>
<dbReference type="EMBL" id="BAAAYG010000004">
    <property type="protein sequence ID" value="GAA3283452.1"/>
    <property type="molecule type" value="Genomic_DNA"/>
</dbReference>
<dbReference type="InterPro" id="IPR014349">
    <property type="entry name" value="Rieske_Fe-S_prot"/>
</dbReference>
<dbReference type="Pfam" id="PF00355">
    <property type="entry name" value="Rieske"/>
    <property type="match status" value="1"/>
</dbReference>
<keyword evidence="4" id="KW-0479">Metal-binding</keyword>
<comment type="cofactor">
    <cofactor evidence="9">
        <name>[2Fe-2S] cluster</name>
        <dbReference type="ChEBI" id="CHEBI:190135"/>
    </cofactor>
</comment>
<gene>
    <name evidence="11" type="ORF">GCM10020260_12280</name>
</gene>
<dbReference type="PANTHER" id="PTHR10134">
    <property type="entry name" value="CYTOCHROME B-C1 COMPLEX SUBUNIT RIESKE, MITOCHONDRIAL"/>
    <property type="match status" value="1"/>
</dbReference>
<dbReference type="Gene3D" id="2.102.10.10">
    <property type="entry name" value="Rieske [2Fe-2S] iron-sulphur domain"/>
    <property type="match status" value="1"/>
</dbReference>
<protein>
    <recommendedName>
        <fullName evidence="2">Cytochrome bc1 complex Rieske iron-sulfur subunit</fullName>
    </recommendedName>
    <alternativeName>
        <fullName evidence="8">Cytochrome bc1 reductase complex subunit QcrA</fullName>
    </alternativeName>
</protein>
<dbReference type="CDD" id="cd03467">
    <property type="entry name" value="Rieske"/>
    <property type="match status" value="1"/>
</dbReference>
<feature type="domain" description="Rieske" evidence="10">
    <location>
        <begin position="54"/>
        <end position="149"/>
    </location>
</feature>
<evidence type="ECO:0000256" key="6">
    <source>
        <dbReference type="ARBA" id="ARBA00023014"/>
    </source>
</evidence>
<name>A0ABP6RF61_9MICC</name>
<evidence type="ECO:0000256" key="1">
    <source>
        <dbReference type="ARBA" id="ARBA00002494"/>
    </source>
</evidence>
<reference evidence="12" key="1">
    <citation type="journal article" date="2019" name="Int. J. Syst. Evol. Microbiol.">
        <title>The Global Catalogue of Microorganisms (GCM) 10K type strain sequencing project: providing services to taxonomists for standard genome sequencing and annotation.</title>
        <authorList>
            <consortium name="The Broad Institute Genomics Platform"/>
            <consortium name="The Broad Institute Genome Sequencing Center for Infectious Disease"/>
            <person name="Wu L."/>
            <person name="Ma J."/>
        </authorList>
    </citation>
    <scope>NUCLEOTIDE SEQUENCE [LARGE SCALE GENOMIC DNA]</scope>
    <source>
        <strain evidence="12">JCM 11483</strain>
    </source>
</reference>
<sequence length="152" mass="15131">MDTTCRCDRRTVLHHTAVGAAGASALALSACGGSDSGSDAGSSGAESDAAAGTWRTAVEADSLPEVGTTVSASAGESDLLVHRSAEDEVLVYSSVCTHQGCTVGPGDEEFTCPCHNSTFAAADGSVISGPAQSPLPTVEARMTDDGAVEVNV</sequence>
<dbReference type="PROSITE" id="PS51257">
    <property type="entry name" value="PROKAR_LIPOPROTEIN"/>
    <property type="match status" value="1"/>
</dbReference>
<dbReference type="InterPro" id="IPR005805">
    <property type="entry name" value="Rieske_Fe-S_prot_C"/>
</dbReference>
<dbReference type="PRINTS" id="PR00162">
    <property type="entry name" value="RIESKE"/>
</dbReference>
<evidence type="ECO:0000256" key="9">
    <source>
        <dbReference type="ARBA" id="ARBA00034078"/>
    </source>
</evidence>
<dbReference type="RefSeq" id="WP_344719298.1">
    <property type="nucleotide sequence ID" value="NZ_BAAAYG010000004.1"/>
</dbReference>
<keyword evidence="7" id="KW-1015">Disulfide bond</keyword>
<keyword evidence="5" id="KW-0408">Iron</keyword>
<keyword evidence="3" id="KW-0001">2Fe-2S</keyword>